<reference evidence="8 9" key="1">
    <citation type="journal article" date="2015" name="Sci. Rep.">
        <title>Genome of the facultative scuticociliatosis pathogen Pseudocohnilembus persalinus provides insight into its virulence through horizontal gene transfer.</title>
        <authorList>
            <person name="Xiong J."/>
            <person name="Wang G."/>
            <person name="Cheng J."/>
            <person name="Tian M."/>
            <person name="Pan X."/>
            <person name="Warren A."/>
            <person name="Jiang C."/>
            <person name="Yuan D."/>
            <person name="Miao W."/>
        </authorList>
    </citation>
    <scope>NUCLEOTIDE SEQUENCE [LARGE SCALE GENOMIC DNA]</scope>
    <source>
        <strain evidence="8">36N120E</strain>
    </source>
</reference>
<name>A0A0V0QNM5_PSEPJ</name>
<keyword evidence="3" id="KW-0441">Lipid A biosynthesis</keyword>
<gene>
    <name evidence="8" type="ORF">PPERSA_04224</name>
</gene>
<dbReference type="AlphaFoldDB" id="A0A0V0QNM5"/>
<evidence type="ECO:0000256" key="7">
    <source>
        <dbReference type="ARBA" id="ARBA00048975"/>
    </source>
</evidence>
<dbReference type="OrthoDB" id="284295at2759"/>
<dbReference type="InterPro" id="IPR003835">
    <property type="entry name" value="Glyco_trans_19"/>
</dbReference>
<keyword evidence="2" id="KW-0444">Lipid biosynthesis</keyword>
<dbReference type="GO" id="GO:0008915">
    <property type="term" value="F:lipid-A-disaccharide synthase activity"/>
    <property type="evidence" value="ECO:0007669"/>
    <property type="project" value="UniProtKB-EC"/>
</dbReference>
<sequence>MQKITNKSKSLIYTSQFGFAKNIVIIAGGPHMDHVGSQVIQNIKSQDPEFKFFGIGGPKMQEAGLEQNYADINKFLHKPLYPYKNFRHFHIERPYHPVFSVYHNANRKVRNEIDKSDFFKDILEKKPDAFLCLQNDFFMNRVYNFLTDLYDINNIVRPPVFHYDRTHANQRREFTEWLDHQFSVNPMQQINWAKYEFPHTVVGHEGVGRAWQYLYSRNSYYNTLADNQHIYLSPENQKEIIEQLVAEERVRFRQENGLEESQFLIYFAPGNISKEIKFSCKSFKQGIADFLKRPENINIDQSHFVVVVSLPQDSSAAEIEQEVKAMNLPIQVVFTENKYGAMAGSDCGIAHNGEITSECAACQLPVAIVEYMPFVQSYYMQMYNNYNNEFNIMKQGEIQQELVGTSNTPFRIQEELSNMRDPKFRYYVADELAHMLYRMVPNSNKIAGQELTQGDQTFVRHSYTYNTMATKIVESANVYNLSDKQAPHYKLKEIRSDLIKKAIA</sequence>
<dbReference type="PANTHER" id="PTHR30372:SF4">
    <property type="entry name" value="LIPID-A-DISACCHARIDE SYNTHASE, MITOCHONDRIAL-RELATED"/>
    <property type="match status" value="1"/>
</dbReference>
<dbReference type="InParanoid" id="A0A0V0QNM5"/>
<evidence type="ECO:0000256" key="5">
    <source>
        <dbReference type="ARBA" id="ARBA00022679"/>
    </source>
</evidence>
<accession>A0A0V0QNM5</accession>
<evidence type="ECO:0000256" key="1">
    <source>
        <dbReference type="ARBA" id="ARBA00012687"/>
    </source>
</evidence>
<comment type="caution">
    <text evidence="8">The sequence shown here is derived from an EMBL/GenBank/DDBJ whole genome shotgun (WGS) entry which is preliminary data.</text>
</comment>
<keyword evidence="4" id="KW-0328">Glycosyltransferase</keyword>
<evidence type="ECO:0000313" key="9">
    <source>
        <dbReference type="Proteomes" id="UP000054937"/>
    </source>
</evidence>
<dbReference type="PANTHER" id="PTHR30372">
    <property type="entry name" value="LIPID-A-DISACCHARIDE SYNTHASE"/>
    <property type="match status" value="1"/>
</dbReference>
<comment type="catalytic activity">
    <reaction evidence="7">
        <text>a lipid X + a UDP-2-N,3-O-bis[(3R)-3-hydroxyacyl]-alpha-D-glucosamine = a lipid A disaccharide + UDP + H(+)</text>
        <dbReference type="Rhea" id="RHEA:67828"/>
        <dbReference type="ChEBI" id="CHEBI:15378"/>
        <dbReference type="ChEBI" id="CHEBI:58223"/>
        <dbReference type="ChEBI" id="CHEBI:137748"/>
        <dbReference type="ChEBI" id="CHEBI:176338"/>
        <dbReference type="ChEBI" id="CHEBI:176343"/>
        <dbReference type="EC" id="2.4.1.182"/>
    </reaction>
</comment>
<evidence type="ECO:0000256" key="4">
    <source>
        <dbReference type="ARBA" id="ARBA00022676"/>
    </source>
</evidence>
<dbReference type="GO" id="GO:0009245">
    <property type="term" value="P:lipid A biosynthetic process"/>
    <property type="evidence" value="ECO:0007669"/>
    <property type="project" value="UniProtKB-KW"/>
</dbReference>
<keyword evidence="9" id="KW-1185">Reference proteome</keyword>
<keyword evidence="5" id="KW-0808">Transferase</keyword>
<organism evidence="8 9">
    <name type="scientific">Pseudocohnilembus persalinus</name>
    <name type="common">Ciliate</name>
    <dbReference type="NCBI Taxonomy" id="266149"/>
    <lineage>
        <taxon>Eukaryota</taxon>
        <taxon>Sar</taxon>
        <taxon>Alveolata</taxon>
        <taxon>Ciliophora</taxon>
        <taxon>Intramacronucleata</taxon>
        <taxon>Oligohymenophorea</taxon>
        <taxon>Scuticociliatia</taxon>
        <taxon>Philasterida</taxon>
        <taxon>Pseudocohnilembidae</taxon>
        <taxon>Pseudocohnilembus</taxon>
    </lineage>
</organism>
<protein>
    <recommendedName>
        <fullName evidence="1">lipid-A-disaccharide synthase</fullName>
        <ecNumber evidence="1">2.4.1.182</ecNumber>
    </recommendedName>
</protein>
<keyword evidence="6" id="KW-0443">Lipid metabolism</keyword>
<proteinExistence type="predicted"/>
<dbReference type="EC" id="2.4.1.182" evidence="1"/>
<dbReference type="OMA" id="EITSECA"/>
<evidence type="ECO:0000256" key="2">
    <source>
        <dbReference type="ARBA" id="ARBA00022516"/>
    </source>
</evidence>
<evidence type="ECO:0000256" key="6">
    <source>
        <dbReference type="ARBA" id="ARBA00023098"/>
    </source>
</evidence>
<dbReference type="GO" id="GO:0005543">
    <property type="term" value="F:phospholipid binding"/>
    <property type="evidence" value="ECO:0007669"/>
    <property type="project" value="TreeGrafter"/>
</dbReference>
<evidence type="ECO:0000313" key="8">
    <source>
        <dbReference type="EMBL" id="KRX03672.1"/>
    </source>
</evidence>
<dbReference type="Proteomes" id="UP000054937">
    <property type="component" value="Unassembled WGS sequence"/>
</dbReference>
<dbReference type="EMBL" id="LDAU01000129">
    <property type="protein sequence ID" value="KRX03672.1"/>
    <property type="molecule type" value="Genomic_DNA"/>
</dbReference>
<dbReference type="GO" id="GO:0016020">
    <property type="term" value="C:membrane"/>
    <property type="evidence" value="ECO:0007669"/>
    <property type="project" value="GOC"/>
</dbReference>
<evidence type="ECO:0000256" key="3">
    <source>
        <dbReference type="ARBA" id="ARBA00022556"/>
    </source>
</evidence>
<dbReference type="Pfam" id="PF02684">
    <property type="entry name" value="LpxB"/>
    <property type="match status" value="2"/>
</dbReference>